<keyword evidence="1" id="KW-0812">Transmembrane</keyword>
<organism evidence="2 3">
    <name type="scientific">Methanococcus maripaludis</name>
    <name type="common">Methanococcus deltae</name>
    <dbReference type="NCBI Taxonomy" id="39152"/>
    <lineage>
        <taxon>Archaea</taxon>
        <taxon>Methanobacteriati</taxon>
        <taxon>Methanobacteriota</taxon>
        <taxon>Methanomada group</taxon>
        <taxon>Methanococci</taxon>
        <taxon>Methanococcales</taxon>
        <taxon>Methanococcaceae</taxon>
        <taxon>Methanococcus</taxon>
    </lineage>
</organism>
<dbReference type="AlphaFoldDB" id="A0A7J9P761"/>
<gene>
    <name evidence="2" type="ORF">HNP93_001335</name>
</gene>
<protein>
    <submittedName>
        <fullName evidence="2">Uncharacterized protein</fullName>
    </submittedName>
</protein>
<feature type="transmembrane region" description="Helical" evidence="1">
    <location>
        <begin position="99"/>
        <end position="119"/>
    </location>
</feature>
<dbReference type="Proteomes" id="UP000558015">
    <property type="component" value="Unassembled WGS sequence"/>
</dbReference>
<keyword evidence="1" id="KW-0472">Membrane</keyword>
<evidence type="ECO:0000313" key="2">
    <source>
        <dbReference type="EMBL" id="MBA2858634.1"/>
    </source>
</evidence>
<feature type="transmembrane region" description="Helical" evidence="1">
    <location>
        <begin position="21"/>
        <end position="50"/>
    </location>
</feature>
<evidence type="ECO:0000313" key="3">
    <source>
        <dbReference type="Proteomes" id="UP000558015"/>
    </source>
</evidence>
<accession>A0A7J9P761</accession>
<reference evidence="2 3" key="1">
    <citation type="submission" date="2020-07" db="EMBL/GenBank/DDBJ databases">
        <title>Genomic Encyclopedia of Type Strains, Phase IV (KMG-V): Genome sequencing to study the core and pangenomes of soil and plant-associated prokaryotes.</title>
        <authorList>
            <person name="Whitman W."/>
        </authorList>
    </citation>
    <scope>NUCLEOTIDE SEQUENCE [LARGE SCALE GENOMIC DNA]</scope>
    <source>
        <strain evidence="2 3">C12</strain>
    </source>
</reference>
<dbReference type="EMBL" id="JACDUN010000001">
    <property type="protein sequence ID" value="MBA2858634.1"/>
    <property type="molecule type" value="Genomic_DNA"/>
</dbReference>
<sequence>MGKFNEYLEKNHEKIFSILEIIISFKFGLIAIILPLILVLISLVSFIYFFRIDALIIFAARLSEVLPYSVGIYVGAFIIYLLLLAKFPNYKDDPFKKIGIAEFMGAIFLFAILASLLMSDYKPFSAVFYESFIKIISGLGTFIVAIVTVVTAQQSKKQLEEMKEQRKLQHDPELIAENEFKIYFHNCNESLKDFPELKKYGFEKEMGIWSKSSEKQYDYSKMVSNAIYNSDSEHGIKTKLKNLSPYSEKDVGLKIYNVGNGVAKQISYNWEFNFDMFFEISKHDSKKDPSIFKEAMGPNMTYHAGKQSVTIYNDESKDIKNAIGGGSYNLLLPHKSSEDPLVVPLPKSILKILGYFCKNQEHAFMNVPLYLHIKYRGIDNTLHVKKYKVWNYGSNVFKYSGSACNVNNCDYCELFCSVSEEETGITDFTDLVRE</sequence>
<feature type="transmembrane region" description="Helical" evidence="1">
    <location>
        <begin position="70"/>
        <end position="87"/>
    </location>
</feature>
<dbReference type="RefSeq" id="WP_181493508.1">
    <property type="nucleotide sequence ID" value="NZ_JACDUN010000001.1"/>
</dbReference>
<comment type="caution">
    <text evidence="2">The sequence shown here is derived from an EMBL/GenBank/DDBJ whole genome shotgun (WGS) entry which is preliminary data.</text>
</comment>
<evidence type="ECO:0000256" key="1">
    <source>
        <dbReference type="SAM" id="Phobius"/>
    </source>
</evidence>
<feature type="transmembrane region" description="Helical" evidence="1">
    <location>
        <begin position="131"/>
        <end position="152"/>
    </location>
</feature>
<name>A0A7J9P761_METMI</name>
<keyword evidence="1" id="KW-1133">Transmembrane helix</keyword>
<proteinExistence type="predicted"/>